<protein>
    <submittedName>
        <fullName evidence="1">26446_t:CDS:1</fullName>
    </submittedName>
</protein>
<dbReference type="EMBL" id="CAJVPY010026628">
    <property type="protein sequence ID" value="CAG8790047.1"/>
    <property type="molecule type" value="Genomic_DNA"/>
</dbReference>
<evidence type="ECO:0000313" key="2">
    <source>
        <dbReference type="Proteomes" id="UP000789405"/>
    </source>
</evidence>
<organism evidence="1 2">
    <name type="scientific">Dentiscutata erythropus</name>
    <dbReference type="NCBI Taxonomy" id="1348616"/>
    <lineage>
        <taxon>Eukaryota</taxon>
        <taxon>Fungi</taxon>
        <taxon>Fungi incertae sedis</taxon>
        <taxon>Mucoromycota</taxon>
        <taxon>Glomeromycotina</taxon>
        <taxon>Glomeromycetes</taxon>
        <taxon>Diversisporales</taxon>
        <taxon>Gigasporaceae</taxon>
        <taxon>Dentiscutata</taxon>
    </lineage>
</organism>
<dbReference type="Proteomes" id="UP000789405">
    <property type="component" value="Unassembled WGS sequence"/>
</dbReference>
<sequence>MAYVLQLFVGKELNNIFLLCKKTLDLKIIYQQLEISVQAITYLPSRLQSNENITVQKDAISTLVKTLKSSLQQSYVKSVLTDINELTILNTIDNTKDFVKIKEIDTKLGIIHKKIDILVLLVTTRTFEIFKKNLKNDQFSILLKIAQRYLYVSATLVSSEHLFLDVGNNIQQNTQTLIQNWW</sequence>
<gene>
    <name evidence="1" type="ORF">DERYTH_LOCUS21224</name>
</gene>
<evidence type="ECO:0000313" key="1">
    <source>
        <dbReference type="EMBL" id="CAG8790047.1"/>
    </source>
</evidence>
<comment type="caution">
    <text evidence="1">The sequence shown here is derived from an EMBL/GenBank/DDBJ whole genome shotgun (WGS) entry which is preliminary data.</text>
</comment>
<accession>A0A9N9P774</accession>
<feature type="non-terminal residue" evidence="1">
    <location>
        <position position="182"/>
    </location>
</feature>
<dbReference type="AlphaFoldDB" id="A0A9N9P774"/>
<name>A0A9N9P774_9GLOM</name>
<proteinExistence type="predicted"/>
<dbReference type="OrthoDB" id="2446412at2759"/>
<keyword evidence="2" id="KW-1185">Reference proteome</keyword>
<reference evidence="1" key="1">
    <citation type="submission" date="2021-06" db="EMBL/GenBank/DDBJ databases">
        <authorList>
            <person name="Kallberg Y."/>
            <person name="Tangrot J."/>
            <person name="Rosling A."/>
        </authorList>
    </citation>
    <scope>NUCLEOTIDE SEQUENCE</scope>
    <source>
        <strain evidence="1">MA453B</strain>
    </source>
</reference>